<dbReference type="Pfam" id="PF26607">
    <property type="entry name" value="DUF8189"/>
    <property type="match status" value="1"/>
</dbReference>
<proteinExistence type="predicted"/>
<comment type="caution">
    <text evidence="5">The sequence shown here is derived from an EMBL/GenBank/DDBJ whole genome shotgun (WGS) entry which is preliminary data.</text>
</comment>
<dbReference type="Gene3D" id="3.40.50.10320">
    <property type="entry name" value="LmbE-like"/>
    <property type="match status" value="1"/>
</dbReference>
<evidence type="ECO:0000313" key="6">
    <source>
        <dbReference type="Proteomes" id="UP000641386"/>
    </source>
</evidence>
<dbReference type="GO" id="GO:0016811">
    <property type="term" value="F:hydrolase activity, acting on carbon-nitrogen (but not peptide) bonds, in linear amides"/>
    <property type="evidence" value="ECO:0007669"/>
    <property type="project" value="TreeGrafter"/>
</dbReference>
<evidence type="ECO:0000256" key="2">
    <source>
        <dbReference type="SAM" id="MobiDB-lite"/>
    </source>
</evidence>
<dbReference type="Proteomes" id="UP000641386">
    <property type="component" value="Unassembled WGS sequence"/>
</dbReference>
<dbReference type="PANTHER" id="PTHR12993">
    <property type="entry name" value="N-ACETYLGLUCOSAMINYL-PHOSPHATIDYLINOSITOL DE-N-ACETYLASE-RELATED"/>
    <property type="match status" value="1"/>
</dbReference>
<feature type="chain" id="PRO_5038403377" description="PLL-like beta propeller domain-containing protein" evidence="3">
    <location>
        <begin position="21"/>
        <end position="700"/>
    </location>
</feature>
<protein>
    <recommendedName>
        <fullName evidence="4">PLL-like beta propeller domain-containing protein</fullName>
    </recommendedName>
</protein>
<feature type="compositionally biased region" description="Basic and acidic residues" evidence="2">
    <location>
        <begin position="249"/>
        <end position="258"/>
    </location>
</feature>
<dbReference type="Pfam" id="PF02585">
    <property type="entry name" value="PIG-L"/>
    <property type="match status" value="1"/>
</dbReference>
<evidence type="ECO:0000256" key="1">
    <source>
        <dbReference type="ARBA" id="ARBA00022833"/>
    </source>
</evidence>
<dbReference type="AlphaFoldDB" id="A0A918ZZM0"/>
<keyword evidence="6" id="KW-1185">Reference proteome</keyword>
<evidence type="ECO:0000313" key="5">
    <source>
        <dbReference type="EMBL" id="GHE78352.1"/>
    </source>
</evidence>
<feature type="domain" description="PLL-like beta propeller" evidence="4">
    <location>
        <begin position="471"/>
        <end position="609"/>
    </location>
</feature>
<feature type="region of interest" description="Disordered" evidence="2">
    <location>
        <begin position="457"/>
        <end position="481"/>
    </location>
</feature>
<evidence type="ECO:0000259" key="4">
    <source>
        <dbReference type="Pfam" id="PF26607"/>
    </source>
</evidence>
<dbReference type="SUPFAM" id="SSF89372">
    <property type="entry name" value="Fucose-specific lectin"/>
    <property type="match status" value="1"/>
</dbReference>
<dbReference type="GO" id="GO:0016137">
    <property type="term" value="P:glycoside metabolic process"/>
    <property type="evidence" value="ECO:0007669"/>
    <property type="project" value="UniProtKB-ARBA"/>
</dbReference>
<feature type="signal peptide" evidence="3">
    <location>
        <begin position="1"/>
        <end position="20"/>
    </location>
</feature>
<accession>A0A918ZZM0</accession>
<feature type="region of interest" description="Disordered" evidence="2">
    <location>
        <begin position="237"/>
        <end position="258"/>
    </location>
</feature>
<dbReference type="PROSITE" id="PS51257">
    <property type="entry name" value="PROKAR_LIPOPROTEIN"/>
    <property type="match status" value="1"/>
</dbReference>
<keyword evidence="1" id="KW-0862">Zinc</keyword>
<dbReference type="InterPro" id="IPR024078">
    <property type="entry name" value="LmbE-like_dom_sf"/>
</dbReference>
<dbReference type="PANTHER" id="PTHR12993:SF11">
    <property type="entry name" value="N-ACETYLGLUCOSAMINYL-PHOSPHATIDYLINOSITOL DE-N-ACETYLASE"/>
    <property type="match status" value="1"/>
</dbReference>
<gene>
    <name evidence="5" type="ORF">GCM10014715_36950</name>
</gene>
<keyword evidence="3" id="KW-0732">Signal</keyword>
<reference evidence="5" key="1">
    <citation type="journal article" date="2014" name="Int. J. Syst. Evol. Microbiol.">
        <title>Complete genome sequence of Corynebacterium casei LMG S-19264T (=DSM 44701T), isolated from a smear-ripened cheese.</title>
        <authorList>
            <consortium name="US DOE Joint Genome Institute (JGI-PGF)"/>
            <person name="Walter F."/>
            <person name="Albersmeier A."/>
            <person name="Kalinowski J."/>
            <person name="Ruckert C."/>
        </authorList>
    </citation>
    <scope>NUCLEOTIDE SEQUENCE</scope>
    <source>
        <strain evidence="5">JCM 3302</strain>
    </source>
</reference>
<dbReference type="Gene3D" id="2.120.10.70">
    <property type="entry name" value="Fucose-specific lectin"/>
    <property type="match status" value="1"/>
</dbReference>
<sequence length="700" mass="73404">MPGRRTVMGSMAGAMAAALAGCSGAKKPKPASNSAEPLTLPVATRVGFGTAGRPLVMQVVAHPDDDLYFMNPDTLGGLDQTVPLVSVYVTGGGSYGVNAVPGRHKPLPDVPAYVSARRQGLRQAYAAMLGLGLFAPWTRSILTVPDGGEVEVQSLTHRGRRVDLVFLSIDMHTRVGIGTPVGMTQLWADPGVQVATVVVPGSPVTTSRHYSRDQLIETLAHLFDRFRPTVIRTLDPDPDVQVHNAHNPRGSDQRGYSDHPDHTAVALFTWAAMTQWVGRSTSSGGKAPVFLTETYRGYYNQRWPINLPDTVVRQKARYLDDYGGNPDWRCGDPSGCGDYSVGSGSSLRSKRNWVRSTHYRYPTSGPQGVAGPGGELTVYGVLGIRAARWTRGTAGKTAWSAPEDLGGGPLAPALSVVTTPDRRDLLFALRFSGLGAAPADNTRDVVFLEQQSAEGPFPDTWSSLGNPERNPVRGRRVGPPTAVLGRDGRVHVFARNASKGLSTRVRDTAGHWSPWQNLAGGQVQEGLTAAADGTGRIHVFAAGRGAVHEWAQSAPGAAVRYRGPLRLSAPPAEAPSAATAADGSLVLAYRVPETARIVVERLAGSGRNWQPASAVRQTGFGPLALLPGAGRGAGPILAVRTDTGGALLAGPGPGTVPVDAPTTAFCVGRPAVVPAPSHGVGNATGPVLVALGARTAPVTL</sequence>
<dbReference type="InterPro" id="IPR003737">
    <property type="entry name" value="GlcNAc_PI_deacetylase-related"/>
</dbReference>
<reference evidence="5" key="2">
    <citation type="submission" date="2020-09" db="EMBL/GenBank/DDBJ databases">
        <authorList>
            <person name="Sun Q."/>
            <person name="Ohkuma M."/>
        </authorList>
    </citation>
    <scope>NUCLEOTIDE SEQUENCE</scope>
    <source>
        <strain evidence="5">JCM 3302</strain>
    </source>
</reference>
<dbReference type="InterPro" id="IPR058502">
    <property type="entry name" value="PLL-like_beta-prop"/>
</dbReference>
<organism evidence="5 6">
    <name type="scientific">Streptomyces spiralis</name>
    <dbReference type="NCBI Taxonomy" id="66376"/>
    <lineage>
        <taxon>Bacteria</taxon>
        <taxon>Bacillati</taxon>
        <taxon>Actinomycetota</taxon>
        <taxon>Actinomycetes</taxon>
        <taxon>Kitasatosporales</taxon>
        <taxon>Streptomycetaceae</taxon>
        <taxon>Streptomyces</taxon>
    </lineage>
</organism>
<evidence type="ECO:0000256" key="3">
    <source>
        <dbReference type="SAM" id="SignalP"/>
    </source>
</evidence>
<dbReference type="EMBL" id="BNBC01000016">
    <property type="protein sequence ID" value="GHE78352.1"/>
    <property type="molecule type" value="Genomic_DNA"/>
</dbReference>
<name>A0A918ZZM0_9ACTN</name>
<dbReference type="SUPFAM" id="SSF102588">
    <property type="entry name" value="LmbE-like"/>
    <property type="match status" value="1"/>
</dbReference>